<dbReference type="SMART" id="SM00173">
    <property type="entry name" value="RAS"/>
    <property type="match status" value="1"/>
</dbReference>
<reference evidence="10" key="1">
    <citation type="journal article" date="2005" name="Nature">
        <title>The genome of the protist parasite Entamoeba histolytica.</title>
        <authorList>
            <person name="Loftus B."/>
            <person name="Anderson I."/>
            <person name="Davies R."/>
            <person name="Alsmark U.C."/>
            <person name="Samuelson J."/>
            <person name="Amedeo P."/>
            <person name="Roncaglia P."/>
            <person name="Berriman M."/>
            <person name="Hirt R.P."/>
            <person name="Mann B.J."/>
            <person name="Nozaki T."/>
            <person name="Suh B."/>
            <person name="Pop M."/>
            <person name="Duchene M."/>
            <person name="Ackers J."/>
            <person name="Tannich E."/>
            <person name="Leippe M."/>
            <person name="Hofer M."/>
            <person name="Bruchhaus I."/>
            <person name="Willhoeft U."/>
            <person name="Bhattacharya A."/>
            <person name="Chillingworth T."/>
            <person name="Churcher C."/>
            <person name="Hance Z."/>
            <person name="Harris B."/>
            <person name="Harris D."/>
            <person name="Jagels K."/>
            <person name="Moule S."/>
            <person name="Mungall K."/>
            <person name="Ormond D."/>
            <person name="Squares R."/>
            <person name="Whitehead S."/>
            <person name="Quail M.A."/>
            <person name="Rabbinowitsch E."/>
            <person name="Norbertczak H."/>
            <person name="Price C."/>
            <person name="Wang Z."/>
            <person name="Guillen N."/>
            <person name="Gilchrist C."/>
            <person name="Stroup S.E."/>
            <person name="Bhattacharya S."/>
            <person name="Lohia A."/>
            <person name="Foster P.G."/>
            <person name="Sicheritz-Ponten T."/>
            <person name="Weber C."/>
            <person name="Singh U."/>
            <person name="Mukherjee C."/>
            <person name="El-Sayed N.M."/>
            <person name="Petri W.A.Jr."/>
            <person name="Clark C.G."/>
            <person name="Embley T.M."/>
            <person name="Barrell B."/>
            <person name="Fraser C.M."/>
            <person name="Hall N."/>
        </authorList>
    </citation>
    <scope>NUCLEOTIDE SEQUENCE [LARGE SCALE GENOMIC DNA]</scope>
    <source>
        <strain evidence="10">HM-1:IMSS</strain>
    </source>
</reference>
<dbReference type="SUPFAM" id="SSF52540">
    <property type="entry name" value="P-loop containing nucleoside triphosphate hydrolases"/>
    <property type="match status" value="1"/>
</dbReference>
<name>A0A8U0WP91_ENTH1</name>
<dbReference type="PROSITE" id="PS51419">
    <property type="entry name" value="RAB"/>
    <property type="match status" value="1"/>
</dbReference>
<dbReference type="InterPro" id="IPR025662">
    <property type="entry name" value="Sigma_54_int_dom_ATP-bd_1"/>
</dbReference>
<keyword evidence="5" id="KW-0653">Protein transport</keyword>
<dbReference type="GO" id="GO:0016192">
    <property type="term" value="P:vesicle-mediated transport"/>
    <property type="evidence" value="ECO:0000318"/>
    <property type="project" value="GO_Central"/>
</dbReference>
<dbReference type="RefSeq" id="XP_652352.1">
    <property type="nucleotide sequence ID" value="XM_647260.1"/>
</dbReference>
<dbReference type="GO" id="GO:0005525">
    <property type="term" value="F:GTP binding"/>
    <property type="evidence" value="ECO:0000318"/>
    <property type="project" value="GO_Central"/>
</dbReference>
<dbReference type="GO" id="GO:0015031">
    <property type="term" value="P:protein transport"/>
    <property type="evidence" value="ECO:0007669"/>
    <property type="project" value="UniProtKB-KW"/>
</dbReference>
<comment type="subcellular location">
    <subcellularLocation>
        <location evidence="1">Endomembrane system</location>
    </subcellularLocation>
</comment>
<keyword evidence="8" id="KW-0449">Lipoprotein</keyword>
<dbReference type="PROSITE" id="PS51420">
    <property type="entry name" value="RHO"/>
    <property type="match status" value="1"/>
</dbReference>
<dbReference type="PROSITE" id="PS51417">
    <property type="entry name" value="ARF"/>
    <property type="match status" value="1"/>
</dbReference>
<dbReference type="PROSITE" id="PS00675">
    <property type="entry name" value="SIGMA54_INTERACT_1"/>
    <property type="match status" value="1"/>
</dbReference>
<dbReference type="EMBL" id="DS571344">
    <property type="protein sequence ID" value="EAL46966.1"/>
    <property type="molecule type" value="Genomic_DNA"/>
</dbReference>
<comment type="similarity">
    <text evidence="2">Belongs to the small GTPase superfamily. Rho family.</text>
</comment>
<keyword evidence="3" id="KW-0813">Transport</keyword>
<evidence type="ECO:0000256" key="8">
    <source>
        <dbReference type="ARBA" id="ARBA00023288"/>
    </source>
</evidence>
<evidence type="ECO:0000256" key="6">
    <source>
        <dbReference type="ARBA" id="ARBA00023134"/>
    </source>
</evidence>
<dbReference type="GeneID" id="3406661"/>
<keyword evidence="4" id="KW-0547">Nucleotide-binding</keyword>
<keyword evidence="9" id="KW-0636">Prenylation</keyword>
<dbReference type="CDD" id="cd00154">
    <property type="entry name" value="Rab"/>
    <property type="match status" value="1"/>
</dbReference>
<evidence type="ECO:0000313" key="10">
    <source>
        <dbReference type="EMBL" id="EAL46966.1"/>
    </source>
</evidence>
<evidence type="ECO:0000256" key="5">
    <source>
        <dbReference type="ARBA" id="ARBA00022927"/>
    </source>
</evidence>
<dbReference type="InterPro" id="IPR005225">
    <property type="entry name" value="Small_GTP-bd"/>
</dbReference>
<dbReference type="InterPro" id="IPR050227">
    <property type="entry name" value="Rab"/>
</dbReference>
<evidence type="ECO:0000313" key="11">
    <source>
        <dbReference type="Proteomes" id="UP000001926"/>
    </source>
</evidence>
<dbReference type="PANTHER" id="PTHR47977">
    <property type="entry name" value="RAS-RELATED PROTEIN RAB"/>
    <property type="match status" value="1"/>
</dbReference>
<dbReference type="Proteomes" id="UP000001926">
    <property type="component" value="Partially assembled WGS sequence"/>
</dbReference>
<protein>
    <submittedName>
        <fullName evidence="10">Rab family GTPase</fullName>
    </submittedName>
</protein>
<keyword evidence="11" id="KW-1185">Reference proteome</keyword>
<evidence type="ECO:0000256" key="3">
    <source>
        <dbReference type="ARBA" id="ARBA00022448"/>
    </source>
</evidence>
<evidence type="ECO:0000256" key="9">
    <source>
        <dbReference type="ARBA" id="ARBA00023289"/>
    </source>
</evidence>
<gene>
    <name evidence="10" type="ORF">EHI_143650</name>
</gene>
<proteinExistence type="inferred from homology"/>
<dbReference type="OrthoDB" id="9989112at2759"/>
<dbReference type="AlphaFoldDB" id="A0A8U0WP91"/>
<dbReference type="NCBIfam" id="TIGR00231">
    <property type="entry name" value="small_GTP"/>
    <property type="match status" value="1"/>
</dbReference>
<evidence type="ECO:0000256" key="7">
    <source>
        <dbReference type="ARBA" id="ARBA00023136"/>
    </source>
</evidence>
<dbReference type="GO" id="GO:0012505">
    <property type="term" value="C:endomembrane system"/>
    <property type="evidence" value="ECO:0007669"/>
    <property type="project" value="UniProtKB-SubCell"/>
</dbReference>
<reference evidence="10" key="2">
    <citation type="submission" date="2007-03" db="EMBL/GenBank/DDBJ databases">
        <authorList>
            <person name="Lorenzi H."/>
            <person name="Amedeo P."/>
            <person name="Inman J."/>
            <person name="Schobel S."/>
            <person name="Caler E."/>
        </authorList>
    </citation>
    <scope>GENOME REANNOTATION</scope>
    <source>
        <strain evidence="10">HM-1:IMSS</strain>
    </source>
</reference>
<dbReference type="SMART" id="SM00174">
    <property type="entry name" value="RHO"/>
    <property type="match status" value="1"/>
</dbReference>
<dbReference type="Pfam" id="PF00071">
    <property type="entry name" value="Ras"/>
    <property type="match status" value="1"/>
</dbReference>
<evidence type="ECO:0000256" key="2">
    <source>
        <dbReference type="ARBA" id="ARBA00010142"/>
    </source>
</evidence>
<organism evidence="10 11">
    <name type="scientific">Entamoeba histolytica (strain ATCC 30459 / HM-1:IMSS / ABRM)</name>
    <dbReference type="NCBI Taxonomy" id="294381"/>
    <lineage>
        <taxon>Eukaryota</taxon>
        <taxon>Amoebozoa</taxon>
        <taxon>Evosea</taxon>
        <taxon>Archamoebae</taxon>
        <taxon>Mastigamoebida</taxon>
        <taxon>Entamoebidae</taxon>
        <taxon>Entamoeba</taxon>
    </lineage>
</organism>
<evidence type="ECO:0000256" key="4">
    <source>
        <dbReference type="ARBA" id="ARBA00022741"/>
    </source>
</evidence>
<dbReference type="KEGG" id="ehi:EHI_143650"/>
<evidence type="ECO:0000256" key="1">
    <source>
        <dbReference type="ARBA" id="ARBA00004308"/>
    </source>
</evidence>
<sequence length="208" mass="22632">MSRGNYDHLFKILIIGESGVGKTAIMQRFCENTFEPVYISTVGVDFKPKVIKVGNKTVKMQLWDTAGQDRFRNITASYYRGTQGVLIVYDVTDRASFDKVSSWFTEVRDRTENDPPVIILVGNKTDLMDHAAVKQEAVEQLARQLGGVQTFTCSAKDGSGIDEVFNALTQAIISKVGCAPGKKEDPSVVQLGGKGGSQPAQKSEGGCC</sequence>
<keyword evidence="6" id="KW-0342">GTP-binding</keyword>
<dbReference type="InterPro" id="IPR001806">
    <property type="entry name" value="Small_GTPase"/>
</dbReference>
<dbReference type="SMART" id="SM00176">
    <property type="entry name" value="RAN"/>
    <property type="match status" value="1"/>
</dbReference>
<dbReference type="PROSITE" id="PS51421">
    <property type="entry name" value="RAS"/>
    <property type="match status" value="1"/>
</dbReference>
<dbReference type="FunFam" id="3.40.50.300:FF:000586">
    <property type="entry name" value="Rab family GTPase"/>
    <property type="match status" value="1"/>
</dbReference>
<dbReference type="SMART" id="SM00177">
    <property type="entry name" value="ARF"/>
    <property type="match status" value="1"/>
</dbReference>
<dbReference type="PRINTS" id="PR00449">
    <property type="entry name" value="RASTRNSFRMNG"/>
</dbReference>
<dbReference type="HOGENOM" id="CLU_041217_10_1_1"/>
<dbReference type="OMA" id="VEEAFMM"/>
<accession>A0A8U0WP91</accession>
<keyword evidence="7" id="KW-0472">Membrane</keyword>
<dbReference type="InterPro" id="IPR027417">
    <property type="entry name" value="P-loop_NTPase"/>
</dbReference>
<dbReference type="SMART" id="SM00175">
    <property type="entry name" value="RAB"/>
    <property type="match status" value="1"/>
</dbReference>
<dbReference type="GO" id="GO:0003924">
    <property type="term" value="F:GTPase activity"/>
    <property type="evidence" value="ECO:0000318"/>
    <property type="project" value="GO_Central"/>
</dbReference>
<dbReference type="Gene3D" id="3.40.50.300">
    <property type="entry name" value="P-loop containing nucleotide triphosphate hydrolases"/>
    <property type="match status" value="1"/>
</dbReference>